<dbReference type="Pfam" id="PF05920">
    <property type="entry name" value="Homeobox_KN"/>
    <property type="match status" value="1"/>
</dbReference>
<dbReference type="Proteomes" id="UP000298416">
    <property type="component" value="Unassembled WGS sequence"/>
</dbReference>
<proteinExistence type="inferred from homology"/>
<dbReference type="PROSITE" id="PS50071">
    <property type="entry name" value="HOMEOBOX_2"/>
    <property type="match status" value="1"/>
</dbReference>
<dbReference type="GO" id="GO:0005634">
    <property type="term" value="C:nucleus"/>
    <property type="evidence" value="ECO:0007669"/>
    <property type="project" value="UniProtKB-SubCell"/>
</dbReference>
<accession>A0A8X8XTT4</accession>
<keyword evidence="4 8" id="KW-0238">DNA-binding</keyword>
<dbReference type="InterPro" id="IPR008422">
    <property type="entry name" value="KN_HD"/>
</dbReference>
<evidence type="ECO:0000256" key="4">
    <source>
        <dbReference type="ARBA" id="ARBA00023125"/>
    </source>
</evidence>
<keyword evidence="7 8" id="KW-0539">Nucleus</keyword>
<dbReference type="SMART" id="SM00574">
    <property type="entry name" value="POX"/>
    <property type="match status" value="1"/>
</dbReference>
<dbReference type="InterPro" id="IPR001356">
    <property type="entry name" value="HD"/>
</dbReference>
<dbReference type="InterPro" id="IPR009057">
    <property type="entry name" value="Homeodomain-like_sf"/>
</dbReference>
<dbReference type="GO" id="GO:0003677">
    <property type="term" value="F:DNA binding"/>
    <property type="evidence" value="ECO:0007669"/>
    <property type="project" value="UniProtKB-UniRule"/>
</dbReference>
<evidence type="ECO:0000256" key="2">
    <source>
        <dbReference type="ARBA" id="ARBA00006454"/>
    </source>
</evidence>
<evidence type="ECO:0000256" key="5">
    <source>
        <dbReference type="ARBA" id="ARBA00023155"/>
    </source>
</evidence>
<feature type="region of interest" description="Disordered" evidence="9">
    <location>
        <begin position="234"/>
        <end position="253"/>
    </location>
</feature>
<keyword evidence="5 8" id="KW-0371">Homeobox</keyword>
<evidence type="ECO:0000313" key="12">
    <source>
        <dbReference type="Proteomes" id="UP000298416"/>
    </source>
</evidence>
<keyword evidence="6" id="KW-0804">Transcription</keyword>
<dbReference type="AlphaFoldDB" id="A0A8X8XTT4"/>
<organism evidence="11">
    <name type="scientific">Salvia splendens</name>
    <name type="common">Scarlet sage</name>
    <dbReference type="NCBI Taxonomy" id="180675"/>
    <lineage>
        <taxon>Eukaryota</taxon>
        <taxon>Viridiplantae</taxon>
        <taxon>Streptophyta</taxon>
        <taxon>Embryophyta</taxon>
        <taxon>Tracheophyta</taxon>
        <taxon>Spermatophyta</taxon>
        <taxon>Magnoliopsida</taxon>
        <taxon>eudicotyledons</taxon>
        <taxon>Gunneridae</taxon>
        <taxon>Pentapetalae</taxon>
        <taxon>asterids</taxon>
        <taxon>lamiids</taxon>
        <taxon>Lamiales</taxon>
        <taxon>Lamiaceae</taxon>
        <taxon>Nepetoideae</taxon>
        <taxon>Mentheae</taxon>
        <taxon>Salviinae</taxon>
        <taxon>Salvia</taxon>
        <taxon>Salvia subgen. Calosphace</taxon>
        <taxon>core Calosphace</taxon>
    </lineage>
</organism>
<evidence type="ECO:0000313" key="11">
    <source>
        <dbReference type="EMBL" id="KAG6420360.1"/>
    </source>
</evidence>
<dbReference type="PANTHER" id="PTHR11850">
    <property type="entry name" value="HOMEOBOX PROTEIN TRANSCRIPTION FACTORS"/>
    <property type="match status" value="1"/>
</dbReference>
<dbReference type="SMART" id="SM00389">
    <property type="entry name" value="HOX"/>
    <property type="match status" value="1"/>
</dbReference>
<comment type="subcellular location">
    <subcellularLocation>
        <location evidence="1 8">Nucleus</location>
    </subcellularLocation>
</comment>
<feature type="compositionally biased region" description="Low complexity" evidence="9">
    <location>
        <begin position="238"/>
        <end position="250"/>
    </location>
</feature>
<evidence type="ECO:0000256" key="3">
    <source>
        <dbReference type="ARBA" id="ARBA00023015"/>
    </source>
</evidence>
<dbReference type="Pfam" id="PF07526">
    <property type="entry name" value="POX"/>
    <property type="match status" value="1"/>
</dbReference>
<dbReference type="SUPFAM" id="SSF46689">
    <property type="entry name" value="Homeodomain-like"/>
    <property type="match status" value="1"/>
</dbReference>
<protein>
    <recommendedName>
        <fullName evidence="10">Homeobox domain-containing protein</fullName>
    </recommendedName>
</protein>
<dbReference type="OrthoDB" id="10056939at2759"/>
<gene>
    <name evidence="11" type="ORF">SASPL_116885</name>
</gene>
<evidence type="ECO:0000256" key="1">
    <source>
        <dbReference type="ARBA" id="ARBA00004123"/>
    </source>
</evidence>
<feature type="region of interest" description="Disordered" evidence="9">
    <location>
        <begin position="497"/>
        <end position="519"/>
    </location>
</feature>
<comment type="caution">
    <text evidence="11">The sequence shown here is derived from an EMBL/GenBank/DDBJ whole genome shotgun (WGS) entry which is preliminary data.</text>
</comment>
<keyword evidence="3" id="KW-0805">Transcription regulation</keyword>
<comment type="similarity">
    <text evidence="2">Belongs to the TALE/BELL homeobox family.</text>
</comment>
<dbReference type="InterPro" id="IPR006563">
    <property type="entry name" value="POX_dom"/>
</dbReference>
<evidence type="ECO:0000256" key="9">
    <source>
        <dbReference type="SAM" id="MobiDB-lite"/>
    </source>
</evidence>
<sequence length="519" mass="58296">MFDSISNTFAFLFPMRVMLERSGLINMQTDETVGGFGLPPTYIVGDAMNKLSGQLTSRVATASDALCPNNILSANRAMSQISPFHGADRFLEAIPLPNLSIGTFPYTSIDNHQEKVAIPGCPQNMRYSAVMNGLDVIGPSLETLPHGYGGLPFPPELIGMVVGRTSLPPPAQPARSCNSREWPMMEQVGFGSHSQDSSQYSNELSLSLVTSKPSILQGHSTPQMQCSEMCYSLPEHTSSSSKNQSPGSKPLQLPPLLPGSRFLEALQEILAAIACYALENIEDIGINVSYSSISSSNGIEADQAFVFQMQETSLEAKRKHLLSLLQMVDDQYSQCLDDIHTVTSAFHAVTELEPNLHARFALPTISFMYKSLRERISNHILAIGAHLKEGETRENKSFEASFIQKQWALQQLSKRDHQLWRPQRGLPETSVSVLRTWMFQNFLHPYPKDSEKHLLALKSGLTRNQVSNWFINARVRLWKPMIEEMCAEMNRRKAREEDEEMEGNHRNQMRFETRRFTRD</sequence>
<reference evidence="11" key="2">
    <citation type="submission" date="2020-08" db="EMBL/GenBank/DDBJ databases">
        <title>Plant Genome Project.</title>
        <authorList>
            <person name="Zhang R.-G."/>
        </authorList>
    </citation>
    <scope>NUCLEOTIDE SEQUENCE</scope>
    <source>
        <strain evidence="11">Huo1</strain>
        <tissue evidence="11">Leaf</tissue>
    </source>
</reference>
<dbReference type="InterPro" id="IPR050224">
    <property type="entry name" value="TALE_homeobox"/>
</dbReference>
<feature type="DNA-binding region" description="Homeobox" evidence="8">
    <location>
        <begin position="419"/>
        <end position="481"/>
    </location>
</feature>
<keyword evidence="12" id="KW-1185">Reference proteome</keyword>
<evidence type="ECO:0000259" key="10">
    <source>
        <dbReference type="PROSITE" id="PS50071"/>
    </source>
</evidence>
<name>A0A8X8XTT4_SALSN</name>
<evidence type="ECO:0000256" key="8">
    <source>
        <dbReference type="PROSITE-ProRule" id="PRU00108"/>
    </source>
</evidence>
<dbReference type="GO" id="GO:0006355">
    <property type="term" value="P:regulation of DNA-templated transcription"/>
    <property type="evidence" value="ECO:0007669"/>
    <property type="project" value="InterPro"/>
</dbReference>
<evidence type="ECO:0000256" key="6">
    <source>
        <dbReference type="ARBA" id="ARBA00023163"/>
    </source>
</evidence>
<dbReference type="EMBL" id="PNBA02000006">
    <property type="protein sequence ID" value="KAG6420360.1"/>
    <property type="molecule type" value="Genomic_DNA"/>
</dbReference>
<feature type="domain" description="Homeobox" evidence="10">
    <location>
        <begin position="417"/>
        <end position="480"/>
    </location>
</feature>
<evidence type="ECO:0000256" key="7">
    <source>
        <dbReference type="ARBA" id="ARBA00023242"/>
    </source>
</evidence>
<dbReference type="CDD" id="cd00086">
    <property type="entry name" value="homeodomain"/>
    <property type="match status" value="1"/>
</dbReference>
<reference evidence="11" key="1">
    <citation type="submission" date="2018-01" db="EMBL/GenBank/DDBJ databases">
        <authorList>
            <person name="Mao J.F."/>
        </authorList>
    </citation>
    <scope>NUCLEOTIDE SEQUENCE</scope>
    <source>
        <strain evidence="11">Huo1</strain>
        <tissue evidence="11">Leaf</tissue>
    </source>
</reference>
<dbReference type="Gene3D" id="1.10.10.60">
    <property type="entry name" value="Homeodomain-like"/>
    <property type="match status" value="1"/>
</dbReference>